<proteinExistence type="predicted"/>
<gene>
    <name evidence="2" type="ORF">N0V87_010065</name>
</gene>
<feature type="compositionally biased region" description="Polar residues" evidence="1">
    <location>
        <begin position="249"/>
        <end position="262"/>
    </location>
</feature>
<accession>A0A9W8WPV0</accession>
<name>A0A9W8WPV0_9PLEO</name>
<comment type="caution">
    <text evidence="2">The sequence shown here is derived from an EMBL/GenBank/DDBJ whole genome shotgun (WGS) entry which is preliminary data.</text>
</comment>
<feature type="compositionally biased region" description="Basic and acidic residues" evidence="1">
    <location>
        <begin position="85"/>
        <end position="96"/>
    </location>
</feature>
<sequence length="293" mass="32140">MSAPIDFSWKIDCEGTRRTDAAHAARIAAVRDRIAAEVTQAPPVAEGKPMFIRIGWCLRLKQWFTPSSTKTRAYEEYLKAQAIPDKPDQPVEERVEPASFPGAGLEKLKEQDDEQEEEPLPPSPVDETNLNMTRGDNDDHICALPPMSDHQRQVPVVSSEDSHTPIYQQSDGEPSIEDLMDDVLDAADAPGNRCSIRSPLPPEWRAAEFSKMMSSNTVTQQEASRSTEYLPLPSAVFGPGPGHLPALSPSRSVPNFAVTSSRPGAARVDADDGEDGAQATPALGRWFRSVRRI</sequence>
<evidence type="ECO:0000313" key="3">
    <source>
        <dbReference type="Proteomes" id="UP001140562"/>
    </source>
</evidence>
<evidence type="ECO:0000256" key="1">
    <source>
        <dbReference type="SAM" id="MobiDB-lite"/>
    </source>
</evidence>
<feature type="region of interest" description="Disordered" evidence="1">
    <location>
        <begin position="84"/>
        <end position="103"/>
    </location>
</feature>
<reference evidence="2" key="1">
    <citation type="submission" date="2022-10" db="EMBL/GenBank/DDBJ databases">
        <title>Tapping the CABI collections for fungal endophytes: first genome assemblies for Collariella, Neodidymelliopsis, Ascochyta clinopodiicola, Didymella pomorum, Didymosphaeria variabile, Neocosmospora piperis and Neocucurbitaria cava.</title>
        <authorList>
            <person name="Hill R."/>
        </authorList>
    </citation>
    <scope>NUCLEOTIDE SEQUENCE</scope>
    <source>
        <strain evidence="2">IMI 360193</strain>
    </source>
</reference>
<evidence type="ECO:0000313" key="2">
    <source>
        <dbReference type="EMBL" id="KAJ4330339.1"/>
    </source>
</evidence>
<dbReference type="AlphaFoldDB" id="A0A9W8WPV0"/>
<protein>
    <submittedName>
        <fullName evidence="2">Uncharacterized protein</fullName>
    </submittedName>
</protein>
<organism evidence="2 3">
    <name type="scientific">Didymella glomerata</name>
    <dbReference type="NCBI Taxonomy" id="749621"/>
    <lineage>
        <taxon>Eukaryota</taxon>
        <taxon>Fungi</taxon>
        <taxon>Dikarya</taxon>
        <taxon>Ascomycota</taxon>
        <taxon>Pezizomycotina</taxon>
        <taxon>Dothideomycetes</taxon>
        <taxon>Pleosporomycetidae</taxon>
        <taxon>Pleosporales</taxon>
        <taxon>Pleosporineae</taxon>
        <taxon>Didymellaceae</taxon>
        <taxon>Didymella</taxon>
    </lineage>
</organism>
<dbReference type="Proteomes" id="UP001140562">
    <property type="component" value="Unassembled WGS sequence"/>
</dbReference>
<dbReference type="EMBL" id="JAPEUV010000204">
    <property type="protein sequence ID" value="KAJ4330339.1"/>
    <property type="molecule type" value="Genomic_DNA"/>
</dbReference>
<feature type="region of interest" description="Disordered" evidence="1">
    <location>
        <begin position="241"/>
        <end position="280"/>
    </location>
</feature>
<dbReference type="OrthoDB" id="3799932at2759"/>
<feature type="region of interest" description="Disordered" evidence="1">
    <location>
        <begin position="108"/>
        <end position="174"/>
    </location>
</feature>
<keyword evidence="3" id="KW-1185">Reference proteome</keyword>